<evidence type="ECO:0000256" key="5">
    <source>
        <dbReference type="ARBA" id="ARBA00022824"/>
    </source>
</evidence>
<evidence type="ECO:0000313" key="11">
    <source>
        <dbReference type="Proteomes" id="UP000422736"/>
    </source>
</evidence>
<evidence type="ECO:0000259" key="9">
    <source>
        <dbReference type="PROSITE" id="PS51914"/>
    </source>
</evidence>
<feature type="chain" id="PRO_5046758640" description="Endoplasmic reticulum lectin" evidence="8">
    <location>
        <begin position="22"/>
        <end position="433"/>
    </location>
</feature>
<dbReference type="InterPro" id="IPR041039">
    <property type="entry name" value="Yos9_DD"/>
</dbReference>
<comment type="similarity">
    <text evidence="2 7">Belongs to the OS-9 family.</text>
</comment>
<reference evidence="10 11" key="1">
    <citation type="submission" date="2016-03" db="EMBL/GenBank/DDBJ databases">
        <title>How can Kluyveromyces marxianus grow so fast - potential evolutionary course in Saccharomyces Complex revealed by comparative genomics.</title>
        <authorList>
            <person name="Mo W."/>
            <person name="Lu W."/>
            <person name="Yang X."/>
            <person name="Qi J."/>
            <person name="Lv H."/>
        </authorList>
    </citation>
    <scope>NUCLEOTIDE SEQUENCE [LARGE SCALE GENOMIC DNA]</scope>
    <source>
        <strain evidence="10 11">FIM1</strain>
    </source>
</reference>
<evidence type="ECO:0000256" key="3">
    <source>
        <dbReference type="ARBA" id="ARBA00022729"/>
    </source>
</evidence>
<keyword evidence="6" id="KW-1015">Disulfide bond</keyword>
<evidence type="ECO:0000256" key="4">
    <source>
        <dbReference type="ARBA" id="ARBA00022734"/>
    </source>
</evidence>
<feature type="domain" description="MRH" evidence="9">
    <location>
        <begin position="63"/>
        <end position="207"/>
    </location>
</feature>
<dbReference type="Proteomes" id="UP000422736">
    <property type="component" value="Chromosome 7"/>
</dbReference>
<evidence type="ECO:0000256" key="8">
    <source>
        <dbReference type="SAM" id="SignalP"/>
    </source>
</evidence>
<keyword evidence="7" id="KW-0472">Membrane</keyword>
<comment type="subcellular location">
    <subcellularLocation>
        <location evidence="1 7">Endoplasmic reticulum membrane</location>
        <topology evidence="1 7">Peripheral membrane protein</topology>
        <orientation evidence="1 7">Lumenal side</orientation>
    </subcellularLocation>
</comment>
<dbReference type="Gene3D" id="2.70.130.10">
    <property type="entry name" value="Mannose-6-phosphate receptor binding domain"/>
    <property type="match status" value="1"/>
</dbReference>
<dbReference type="InterPro" id="IPR044865">
    <property type="entry name" value="MRH_dom"/>
</dbReference>
<dbReference type="EMBL" id="CP015061">
    <property type="protein sequence ID" value="QGN18344.1"/>
    <property type="molecule type" value="Genomic_DNA"/>
</dbReference>
<accession>A0ABX6F5D6</accession>
<protein>
    <recommendedName>
        <fullName evidence="7">Endoplasmic reticulum lectin</fullName>
    </recommendedName>
    <alternativeName>
        <fullName evidence="7">Protein OS-9 homolog</fullName>
    </alternativeName>
</protein>
<dbReference type="PANTHER" id="PTHR15414:SF0">
    <property type="entry name" value="ENDOPLASMIC RETICULUM LECTIN 1"/>
    <property type="match status" value="1"/>
</dbReference>
<keyword evidence="5 7" id="KW-0256">Endoplasmic reticulum</keyword>
<evidence type="ECO:0000256" key="1">
    <source>
        <dbReference type="ARBA" id="ARBA00004367"/>
    </source>
</evidence>
<keyword evidence="11" id="KW-1185">Reference proteome</keyword>
<evidence type="ECO:0000256" key="7">
    <source>
        <dbReference type="RuleBase" id="RU369099"/>
    </source>
</evidence>
<dbReference type="Gene3D" id="3.10.310.60">
    <property type="match status" value="1"/>
</dbReference>
<dbReference type="PANTHER" id="PTHR15414">
    <property type="entry name" value="OS-9-RELATED"/>
    <property type="match status" value="1"/>
</dbReference>
<dbReference type="Pfam" id="PF07915">
    <property type="entry name" value="PRKCSH"/>
    <property type="match status" value="1"/>
</dbReference>
<dbReference type="Pfam" id="PF17880">
    <property type="entry name" value="Yos9_DD"/>
    <property type="match status" value="1"/>
</dbReference>
<dbReference type="InterPro" id="IPR045149">
    <property type="entry name" value="OS-9-like"/>
</dbReference>
<gene>
    <name evidence="10" type="primary">YOS9</name>
    <name evidence="10" type="ORF">FIM1_4671</name>
</gene>
<organism evidence="10 11">
    <name type="scientific">Kluyveromyces marxianus</name>
    <name type="common">Yeast</name>
    <name type="synonym">Candida kefyr</name>
    <dbReference type="NCBI Taxonomy" id="4911"/>
    <lineage>
        <taxon>Eukaryota</taxon>
        <taxon>Fungi</taxon>
        <taxon>Dikarya</taxon>
        <taxon>Ascomycota</taxon>
        <taxon>Saccharomycotina</taxon>
        <taxon>Saccharomycetes</taxon>
        <taxon>Saccharomycetales</taxon>
        <taxon>Saccharomycetaceae</taxon>
        <taxon>Kluyveromyces</taxon>
    </lineage>
</organism>
<keyword evidence="4 7" id="KW-0430">Lectin</keyword>
<proteinExistence type="inferred from homology"/>
<dbReference type="InterPro" id="IPR012913">
    <property type="entry name" value="OS9-like_dom"/>
</dbReference>
<sequence>MVSVLVFLVLSVTQFARLVFSEPVKDVQQIPYSLKYVDEDFFDAIRGNETLMSKGKVVRIDDTECFYSTSPVEPEIMEEEELSEIVKVINDHLVGCLRKDDFFWIYSLCSEEVRSLSQSHDKTKFILGQSANYNTTSDYSYEGSDDMPYIKQILNNGTICDITGRPRKTEIRYYCTYDAFSPIKISIEEVQTCQYVEKIFIPELCRFKSMNRLVEEFSAHRIYCHKAQNNVSSLFYLLNHYSFQPCPKDIFLLTPNDRSVDRPVIMFRTELTDKEASVTTVEDKFIESLLENLEYILKMEFIRTPEGGAIMPGDVFLWRAPVMDLDGQLLFLIDLEFNSASQAIARINYDIFMLDDLPLHNVVTFSRVLDLETTPNPNYGPSKVYKIFQNPVIHPPENIGEDAMGRKIAEALSQAFAEAGLEGFDFQMVEADV</sequence>
<dbReference type="InterPro" id="IPR009011">
    <property type="entry name" value="Man6P_isomerase_rcpt-bd_dom_sf"/>
</dbReference>
<keyword evidence="3 8" id="KW-0732">Signal</keyword>
<evidence type="ECO:0000313" key="10">
    <source>
        <dbReference type="EMBL" id="QGN18344.1"/>
    </source>
</evidence>
<evidence type="ECO:0000256" key="6">
    <source>
        <dbReference type="ARBA" id="ARBA00023157"/>
    </source>
</evidence>
<comment type="function">
    <text evidence="7">Lectin involved in the quality control of the secretory pathway. As a member of the endoplasmic reticulum-associated degradation lumenal (ERAD-L) surveillance system, targets misfolded endoplasmic reticulum lumenal glycoproteins for degradation.</text>
</comment>
<feature type="signal peptide" evidence="8">
    <location>
        <begin position="1"/>
        <end position="21"/>
    </location>
</feature>
<evidence type="ECO:0000256" key="2">
    <source>
        <dbReference type="ARBA" id="ARBA00009918"/>
    </source>
</evidence>
<name>A0ABX6F5D6_KLUMA</name>
<dbReference type="PROSITE" id="PS51914">
    <property type="entry name" value="MRH"/>
    <property type="match status" value="1"/>
</dbReference>